<dbReference type="InterPro" id="IPR029044">
    <property type="entry name" value="Nucleotide-diphossugar_trans"/>
</dbReference>
<dbReference type="AlphaFoldDB" id="A0A851GRH5"/>
<sequence length="305" mass="34672">MNHDHYTLAPIGVSTYTRLTHLKQTIEALSQNTLAKQSKLYIFSDAPMEGDENAVSTLRSYLETIDGFESVTIVARTKNNRIKNNRGGMRQLLDEYGKLIWLEDDIVTAPGFLCYMNEALEFYKDDPQVLSICGYAPPLKVRSQSDAFILSRFSAWGFGITASNFDKIKAIPSNALETLDRARLIQNGRDLEGMVKREASGKINALDIRAMYAQYLNSTVTVYPKQSLVQNIGHDGTGVHCGNSSEFHHKELWQQTDGFSFVKNPELDPRIVKANARWRNNMKRKRKLYRKLGLKRLAKFLNNTI</sequence>
<comment type="caution">
    <text evidence="1">The sequence shown here is derived from an EMBL/GenBank/DDBJ whole genome shotgun (WGS) entry which is preliminary data.</text>
</comment>
<dbReference type="SUPFAM" id="SSF53448">
    <property type="entry name" value="Nucleotide-diphospho-sugar transferases"/>
    <property type="match status" value="1"/>
</dbReference>
<evidence type="ECO:0000313" key="1">
    <source>
        <dbReference type="EMBL" id="NWK56814.1"/>
    </source>
</evidence>
<reference evidence="1 2" key="1">
    <citation type="submission" date="2020-07" db="EMBL/GenBank/DDBJ databases">
        <title>Roseicoccus Jingziensis gen. nov., sp. nov., isolated from coastal seawater.</title>
        <authorList>
            <person name="Feng X."/>
        </authorList>
    </citation>
    <scope>NUCLEOTIDE SEQUENCE [LARGE SCALE GENOMIC DNA]</scope>
    <source>
        <strain evidence="1 2">N1E253</strain>
    </source>
</reference>
<dbReference type="EMBL" id="JACBAZ010000006">
    <property type="protein sequence ID" value="NWK56814.1"/>
    <property type="molecule type" value="Genomic_DNA"/>
</dbReference>
<dbReference type="Proteomes" id="UP000557872">
    <property type="component" value="Unassembled WGS sequence"/>
</dbReference>
<protein>
    <submittedName>
        <fullName evidence="1">Glycosyltransferase family 2 protein</fullName>
    </submittedName>
</protein>
<accession>A0A851GRH5</accession>
<proteinExistence type="predicted"/>
<dbReference type="GO" id="GO:0016740">
    <property type="term" value="F:transferase activity"/>
    <property type="evidence" value="ECO:0007669"/>
    <property type="project" value="UniProtKB-KW"/>
</dbReference>
<evidence type="ECO:0000313" key="2">
    <source>
        <dbReference type="Proteomes" id="UP000557872"/>
    </source>
</evidence>
<keyword evidence="2" id="KW-1185">Reference proteome</keyword>
<gene>
    <name evidence="1" type="ORF">HW115_14420</name>
</gene>
<keyword evidence="1" id="KW-0808">Transferase</keyword>
<organism evidence="1 2">
    <name type="scientific">Oceaniferula marina</name>
    <dbReference type="NCBI Taxonomy" id="2748318"/>
    <lineage>
        <taxon>Bacteria</taxon>
        <taxon>Pseudomonadati</taxon>
        <taxon>Verrucomicrobiota</taxon>
        <taxon>Verrucomicrobiia</taxon>
        <taxon>Verrucomicrobiales</taxon>
        <taxon>Verrucomicrobiaceae</taxon>
        <taxon>Oceaniferula</taxon>
    </lineage>
</organism>
<dbReference type="RefSeq" id="WP_178933626.1">
    <property type="nucleotide sequence ID" value="NZ_JACBAZ010000006.1"/>
</dbReference>
<dbReference type="Gene3D" id="3.90.550.10">
    <property type="entry name" value="Spore Coat Polysaccharide Biosynthesis Protein SpsA, Chain A"/>
    <property type="match status" value="1"/>
</dbReference>
<name>A0A851GRH5_9BACT</name>